<feature type="non-terminal residue" evidence="1">
    <location>
        <position position="1"/>
    </location>
</feature>
<protein>
    <submittedName>
        <fullName evidence="1">Uncharacterized protein</fullName>
    </submittedName>
</protein>
<name>A0A382GEZ7_9ZZZZ</name>
<evidence type="ECO:0000313" key="1">
    <source>
        <dbReference type="EMBL" id="SVB73806.1"/>
    </source>
</evidence>
<accession>A0A382GEZ7</accession>
<proteinExistence type="predicted"/>
<gene>
    <name evidence="1" type="ORF">METZ01_LOCUS226660</name>
</gene>
<dbReference type="AlphaFoldDB" id="A0A382GEZ7"/>
<reference evidence="1" key="1">
    <citation type="submission" date="2018-05" db="EMBL/GenBank/DDBJ databases">
        <authorList>
            <person name="Lanie J.A."/>
            <person name="Ng W.-L."/>
            <person name="Kazmierczak K.M."/>
            <person name="Andrzejewski T.M."/>
            <person name="Davidsen T.M."/>
            <person name="Wayne K.J."/>
            <person name="Tettelin H."/>
            <person name="Glass J.I."/>
            <person name="Rusch D."/>
            <person name="Podicherti R."/>
            <person name="Tsui H.-C.T."/>
            <person name="Winkler M.E."/>
        </authorList>
    </citation>
    <scope>NUCLEOTIDE SEQUENCE</scope>
</reference>
<organism evidence="1">
    <name type="scientific">marine metagenome</name>
    <dbReference type="NCBI Taxonomy" id="408172"/>
    <lineage>
        <taxon>unclassified sequences</taxon>
        <taxon>metagenomes</taxon>
        <taxon>ecological metagenomes</taxon>
    </lineage>
</organism>
<sequence length="74" mass="8909">EKKIPMVLEFTPCWIKENGSYDYFKLLLCYSVVYDLSEAKPTPIEFNEVVLKNLFDKYYQSTIFFTDLLFLYNE</sequence>
<dbReference type="EMBL" id="UINC01055203">
    <property type="protein sequence ID" value="SVB73806.1"/>
    <property type="molecule type" value="Genomic_DNA"/>
</dbReference>